<proteinExistence type="predicted"/>
<accession>X1CNU0</accession>
<feature type="non-terminal residue" evidence="1">
    <location>
        <position position="32"/>
    </location>
</feature>
<name>X1CNU0_9ZZZZ</name>
<organism evidence="1">
    <name type="scientific">marine sediment metagenome</name>
    <dbReference type="NCBI Taxonomy" id="412755"/>
    <lineage>
        <taxon>unclassified sequences</taxon>
        <taxon>metagenomes</taxon>
        <taxon>ecological metagenomes</taxon>
    </lineage>
</organism>
<dbReference type="AlphaFoldDB" id="X1CNU0"/>
<evidence type="ECO:0000313" key="1">
    <source>
        <dbReference type="EMBL" id="GAH10086.1"/>
    </source>
</evidence>
<reference evidence="1" key="1">
    <citation type="journal article" date="2014" name="Front. Microbiol.">
        <title>High frequency of phylogenetically diverse reductive dehalogenase-homologous genes in deep subseafloor sedimentary metagenomes.</title>
        <authorList>
            <person name="Kawai M."/>
            <person name="Futagami T."/>
            <person name="Toyoda A."/>
            <person name="Takaki Y."/>
            <person name="Nishi S."/>
            <person name="Hori S."/>
            <person name="Arai W."/>
            <person name="Tsubouchi T."/>
            <person name="Morono Y."/>
            <person name="Uchiyama I."/>
            <person name="Ito T."/>
            <person name="Fujiyama A."/>
            <person name="Inagaki F."/>
            <person name="Takami H."/>
        </authorList>
    </citation>
    <scope>NUCLEOTIDE SEQUENCE</scope>
    <source>
        <strain evidence="1">Expedition CK06-06</strain>
    </source>
</reference>
<dbReference type="EMBL" id="BART01033693">
    <property type="protein sequence ID" value="GAH10086.1"/>
    <property type="molecule type" value="Genomic_DNA"/>
</dbReference>
<sequence>MNSNIKLIFEKGIDSTQRNFLPKLDIKSIDID</sequence>
<gene>
    <name evidence="1" type="ORF">S01H4_57807</name>
</gene>
<comment type="caution">
    <text evidence="1">The sequence shown here is derived from an EMBL/GenBank/DDBJ whole genome shotgun (WGS) entry which is preliminary data.</text>
</comment>
<protein>
    <submittedName>
        <fullName evidence="1">Uncharacterized protein</fullName>
    </submittedName>
</protein>